<dbReference type="Proteomes" id="UP000608154">
    <property type="component" value="Unassembled WGS sequence"/>
</dbReference>
<gene>
    <name evidence="6" type="ORF">GCM10011494_35130</name>
</gene>
<dbReference type="SUPFAM" id="SSF51735">
    <property type="entry name" value="NAD(P)-binding Rossmann-fold domains"/>
    <property type="match status" value="1"/>
</dbReference>
<dbReference type="Pfam" id="PF01113">
    <property type="entry name" value="DapB_N"/>
    <property type="match status" value="1"/>
</dbReference>
<organism evidence="6 7">
    <name type="scientific">Novosphingobium endophyticum</name>
    <dbReference type="NCBI Taxonomy" id="1955250"/>
    <lineage>
        <taxon>Bacteria</taxon>
        <taxon>Pseudomonadati</taxon>
        <taxon>Pseudomonadota</taxon>
        <taxon>Alphaproteobacteria</taxon>
        <taxon>Sphingomonadales</taxon>
        <taxon>Sphingomonadaceae</taxon>
        <taxon>Novosphingobium</taxon>
    </lineage>
</organism>
<dbReference type="GO" id="GO:0008839">
    <property type="term" value="F:4-hydroxy-tetrahydrodipicolinate reductase"/>
    <property type="evidence" value="ECO:0007669"/>
    <property type="project" value="InterPro"/>
</dbReference>
<dbReference type="Pfam" id="PF19328">
    <property type="entry name" value="DAP_DH_C"/>
    <property type="match status" value="1"/>
</dbReference>
<keyword evidence="7" id="KW-1185">Reference proteome</keyword>
<evidence type="ECO:0008006" key="8">
    <source>
        <dbReference type="Google" id="ProtNLM"/>
    </source>
</evidence>
<evidence type="ECO:0000256" key="2">
    <source>
        <dbReference type="ARBA" id="ARBA00023002"/>
    </source>
</evidence>
<evidence type="ECO:0000256" key="3">
    <source>
        <dbReference type="SAM" id="MobiDB-lite"/>
    </source>
</evidence>
<evidence type="ECO:0000259" key="4">
    <source>
        <dbReference type="Pfam" id="PF01113"/>
    </source>
</evidence>
<accession>A0A916TV79</accession>
<evidence type="ECO:0000313" key="7">
    <source>
        <dbReference type="Proteomes" id="UP000608154"/>
    </source>
</evidence>
<name>A0A916TV79_9SPHN</name>
<dbReference type="EMBL" id="BMHK01000036">
    <property type="protein sequence ID" value="GGC13234.1"/>
    <property type="molecule type" value="Genomic_DNA"/>
</dbReference>
<sequence length="365" mass="39805">MRMTDKTYRVIQWATGKVGTIALRHFIENPIFELAGVLVTDASKAGKDAGEIAGTGSTGILATDDVETIIATRADCVHFAPARQDIEMVCRLLRSGKNVVSALGPFYPTDRCRADLEAIEAACRDGATSFHGFGIHPGFAGDILPLTLMRVMERVDHIHIYEVVDQLANPSNYIEIMGFGRDCEELLASPSRQPEAPYFFAQSMALVAESMGRTIDNLTTKLEVVSAKRDIPYPGGVVKAGTVAGQHYEWTGWYRGAPLITYHFYWKMGDQDLSEKWSCGDTGYRIVIEGNPPMELTMPEPKTTEGGVRYISLWTAMAGVNAIPALCEAPPGFASHRELGVFGPQGLTGRRPAQSGTFSSPELEP</sequence>
<dbReference type="InterPro" id="IPR036291">
    <property type="entry name" value="NAD(P)-bd_dom_sf"/>
</dbReference>
<dbReference type="AlphaFoldDB" id="A0A916TV79"/>
<keyword evidence="1" id="KW-0521">NADP</keyword>
<dbReference type="CDD" id="cd24146">
    <property type="entry name" value="nat-AmDH_N_like"/>
    <property type="match status" value="1"/>
</dbReference>
<protein>
    <recommendedName>
        <fullName evidence="8">Dihydrodipicolinate reductase</fullName>
    </recommendedName>
</protein>
<feature type="region of interest" description="Disordered" evidence="3">
    <location>
        <begin position="344"/>
        <end position="365"/>
    </location>
</feature>
<keyword evidence="2" id="KW-0560">Oxidoreductase</keyword>
<feature type="domain" description="Dihydrodipicolinate reductase N-terminal" evidence="4">
    <location>
        <begin position="14"/>
        <end position="101"/>
    </location>
</feature>
<evidence type="ECO:0000259" key="5">
    <source>
        <dbReference type="Pfam" id="PF19328"/>
    </source>
</evidence>
<feature type="domain" description="2,4-diaminopentanoate dehydrogenase C-terminal" evidence="5">
    <location>
        <begin position="142"/>
        <end position="341"/>
    </location>
</feature>
<evidence type="ECO:0000313" key="6">
    <source>
        <dbReference type="EMBL" id="GGC13234.1"/>
    </source>
</evidence>
<dbReference type="GO" id="GO:0009089">
    <property type="term" value="P:lysine biosynthetic process via diaminopimelate"/>
    <property type="evidence" value="ECO:0007669"/>
    <property type="project" value="InterPro"/>
</dbReference>
<comment type="caution">
    <text evidence="6">The sequence shown here is derived from an EMBL/GenBank/DDBJ whole genome shotgun (WGS) entry which is preliminary data.</text>
</comment>
<dbReference type="InterPro" id="IPR045760">
    <property type="entry name" value="DAP_DH_C"/>
</dbReference>
<reference evidence="6" key="1">
    <citation type="journal article" date="2014" name="Int. J. Syst. Evol. Microbiol.">
        <title>Complete genome sequence of Corynebacterium casei LMG S-19264T (=DSM 44701T), isolated from a smear-ripened cheese.</title>
        <authorList>
            <consortium name="US DOE Joint Genome Institute (JGI-PGF)"/>
            <person name="Walter F."/>
            <person name="Albersmeier A."/>
            <person name="Kalinowski J."/>
            <person name="Ruckert C."/>
        </authorList>
    </citation>
    <scope>NUCLEOTIDE SEQUENCE</scope>
    <source>
        <strain evidence="6">CGMCC 1.15095</strain>
    </source>
</reference>
<evidence type="ECO:0000256" key="1">
    <source>
        <dbReference type="ARBA" id="ARBA00022857"/>
    </source>
</evidence>
<reference evidence="6" key="2">
    <citation type="submission" date="2020-09" db="EMBL/GenBank/DDBJ databases">
        <authorList>
            <person name="Sun Q."/>
            <person name="Zhou Y."/>
        </authorList>
    </citation>
    <scope>NUCLEOTIDE SEQUENCE</scope>
    <source>
        <strain evidence="6">CGMCC 1.15095</strain>
    </source>
</reference>
<dbReference type="Gene3D" id="3.40.50.720">
    <property type="entry name" value="NAD(P)-binding Rossmann-like Domain"/>
    <property type="match status" value="1"/>
</dbReference>
<feature type="compositionally biased region" description="Polar residues" evidence="3">
    <location>
        <begin position="354"/>
        <end position="365"/>
    </location>
</feature>
<dbReference type="InterPro" id="IPR000846">
    <property type="entry name" value="DapB_N"/>
</dbReference>
<proteinExistence type="predicted"/>